<sequence>MTATIATSTRPPLTTATLDLLDRAYAALAEATCAGTTADRYVAAHLSGLRAGAALLAARGPVPGRGRPRSVWELLPAAAPELGEWAAFYAASASRRAVAERGGHVSAREADDLVRASETFLALVESALGAPPHAPLPSLQVVTGGR</sequence>
<accession>A0A6I3IJR2</accession>
<protein>
    <recommendedName>
        <fullName evidence="1">SAV-6107-like HEPN domain-containing protein</fullName>
    </recommendedName>
</protein>
<proteinExistence type="predicted"/>
<name>A0A6I3IJR2_9MICO</name>
<feature type="domain" description="SAV-6107-like HEPN" evidence="1">
    <location>
        <begin position="33"/>
        <end position="125"/>
    </location>
</feature>
<dbReference type="Proteomes" id="UP000431092">
    <property type="component" value="Unassembled WGS sequence"/>
</dbReference>
<keyword evidence="3" id="KW-1185">Reference proteome</keyword>
<dbReference type="RefSeq" id="WP_154594137.1">
    <property type="nucleotide sequence ID" value="NZ_WLVL01000040.1"/>
</dbReference>
<gene>
    <name evidence="2" type="ORF">GGG17_13140</name>
</gene>
<evidence type="ECO:0000259" key="1">
    <source>
        <dbReference type="Pfam" id="PF18726"/>
    </source>
</evidence>
<dbReference type="InterPro" id="IPR040891">
    <property type="entry name" value="HEPN_SAV_6107"/>
</dbReference>
<dbReference type="EMBL" id="WLVL01000040">
    <property type="protein sequence ID" value="MTB72893.1"/>
    <property type="molecule type" value="Genomic_DNA"/>
</dbReference>
<dbReference type="Pfam" id="PF18726">
    <property type="entry name" value="HEPN_SAV_6107"/>
    <property type="match status" value="1"/>
</dbReference>
<evidence type="ECO:0000313" key="3">
    <source>
        <dbReference type="Proteomes" id="UP000431092"/>
    </source>
</evidence>
<comment type="caution">
    <text evidence="2">The sequence shown here is derived from an EMBL/GenBank/DDBJ whole genome shotgun (WGS) entry which is preliminary data.</text>
</comment>
<reference evidence="2 3" key="1">
    <citation type="submission" date="2019-11" db="EMBL/GenBank/DDBJ databases">
        <title>Whole genome sequencing identifies a novel species of the genus Arsenicicoccus isolated from human blood.</title>
        <authorList>
            <person name="Jeong J.H."/>
            <person name="Kweon O.J."/>
            <person name="Kim H.R."/>
            <person name="Kim T.-H."/>
            <person name="Ha S.-M."/>
            <person name="Lee M.-K."/>
        </authorList>
    </citation>
    <scope>NUCLEOTIDE SEQUENCE [LARGE SCALE GENOMIC DNA]</scope>
    <source>
        <strain evidence="2 3">MKL-02</strain>
    </source>
</reference>
<organism evidence="2 3">
    <name type="scientific">Arsenicicoccus cauae</name>
    <dbReference type="NCBI Taxonomy" id="2663847"/>
    <lineage>
        <taxon>Bacteria</taxon>
        <taxon>Bacillati</taxon>
        <taxon>Actinomycetota</taxon>
        <taxon>Actinomycetes</taxon>
        <taxon>Micrococcales</taxon>
        <taxon>Intrasporangiaceae</taxon>
        <taxon>Arsenicicoccus</taxon>
    </lineage>
</organism>
<evidence type="ECO:0000313" key="2">
    <source>
        <dbReference type="EMBL" id="MTB72893.1"/>
    </source>
</evidence>
<dbReference type="AlphaFoldDB" id="A0A6I3IJR2"/>